<dbReference type="SUPFAM" id="SSF54909">
    <property type="entry name" value="Dimeric alpha+beta barrel"/>
    <property type="match status" value="1"/>
</dbReference>
<dbReference type="PANTHER" id="PTHR37832">
    <property type="entry name" value="BLL2683 PROTEIN"/>
    <property type="match status" value="1"/>
</dbReference>
<organism evidence="2 3">
    <name type="scientific">Agreia bicolorata</name>
    <dbReference type="NCBI Taxonomy" id="110935"/>
    <lineage>
        <taxon>Bacteria</taxon>
        <taxon>Bacillati</taxon>
        <taxon>Actinomycetota</taxon>
        <taxon>Actinomycetes</taxon>
        <taxon>Micrococcales</taxon>
        <taxon>Microbacteriaceae</taxon>
        <taxon>Agreia</taxon>
    </lineage>
</organism>
<evidence type="ECO:0000259" key="1">
    <source>
        <dbReference type="PROSITE" id="PS51502"/>
    </source>
</evidence>
<dbReference type="AlphaFoldDB" id="A0A1T4WX12"/>
<feature type="domain" description="Stress-response A/B barrel" evidence="1">
    <location>
        <begin position="2"/>
        <end position="97"/>
    </location>
</feature>
<name>A0A1T4WX12_9MICO</name>
<reference evidence="3" key="1">
    <citation type="submission" date="2017-02" db="EMBL/GenBank/DDBJ databases">
        <authorList>
            <person name="Varghese N."/>
            <person name="Submissions S."/>
        </authorList>
    </citation>
    <scope>NUCLEOTIDE SEQUENCE [LARGE SCALE GENOMIC DNA]</scope>
    <source>
        <strain evidence="3">VKM Ac-2052</strain>
    </source>
</reference>
<dbReference type="InterPro" id="IPR013097">
    <property type="entry name" value="Dabb"/>
</dbReference>
<dbReference type="Proteomes" id="UP000189735">
    <property type="component" value="Unassembled WGS sequence"/>
</dbReference>
<dbReference type="Gene3D" id="3.30.70.100">
    <property type="match status" value="1"/>
</dbReference>
<sequence length="99" mass="10737">MIRHVVAWKLAAEDEEGKVAAAAAIQAALAPLPAIIPEIKTFSIGPNVAYADKNWDICLVADYDDLDGLETYQVHPEHLKAVDIVKPLVSARASVDFEL</sequence>
<dbReference type="EMBL" id="FUYG01000001">
    <property type="protein sequence ID" value="SKA81181.1"/>
    <property type="molecule type" value="Genomic_DNA"/>
</dbReference>
<evidence type="ECO:0000313" key="3">
    <source>
        <dbReference type="Proteomes" id="UP000189735"/>
    </source>
</evidence>
<dbReference type="PANTHER" id="PTHR37832:SF1">
    <property type="entry name" value="STRESS-RESPONSE A_B BARREL DOMAIN-CONTAINING PROTEIN"/>
    <property type="match status" value="1"/>
</dbReference>
<gene>
    <name evidence="2" type="ORF">SAMN06295879_0293</name>
</gene>
<dbReference type="InterPro" id="IPR011008">
    <property type="entry name" value="Dimeric_a/b-barrel"/>
</dbReference>
<proteinExistence type="predicted"/>
<protein>
    <submittedName>
        <fullName evidence="2">Stress responsive A/B Barrel Domain</fullName>
    </submittedName>
</protein>
<dbReference type="PROSITE" id="PS51502">
    <property type="entry name" value="S_R_A_B_BARREL"/>
    <property type="match status" value="1"/>
</dbReference>
<dbReference type="RefSeq" id="WP_078713089.1">
    <property type="nucleotide sequence ID" value="NZ_FUYG01000001.1"/>
</dbReference>
<dbReference type="Pfam" id="PF07876">
    <property type="entry name" value="Dabb"/>
    <property type="match status" value="1"/>
</dbReference>
<accession>A0A1T4WX12</accession>
<evidence type="ECO:0000313" key="2">
    <source>
        <dbReference type="EMBL" id="SKA81181.1"/>
    </source>
</evidence>
<dbReference type="SMART" id="SM00886">
    <property type="entry name" value="Dabb"/>
    <property type="match status" value="1"/>
</dbReference>